<sequence length="191" mass="21821">MNKLKQNKKSVTIFLLSVSLIIALLMSCNFMLENKKTNSNVISTLNEEIININKNEAKILVKASQNNLDIIKLCQFIEDTKAKKDIKNLAKDIESTHVKIFKSYKKVAYENLISIPKYSNIETEILKADFVKDSIIVNKLDLISNKINNQIKLLNTLSKTTDNDELIKFSEKTNTILKLKLDETENTISKL</sequence>
<feature type="transmembrane region" description="Helical" evidence="1">
    <location>
        <begin position="12"/>
        <end position="32"/>
    </location>
</feature>
<dbReference type="OrthoDB" id="1435171at2"/>
<organism evidence="2 3">
    <name type="scientific">Pseudalgibacter alginicilyticus</name>
    <dbReference type="NCBI Taxonomy" id="1736674"/>
    <lineage>
        <taxon>Bacteria</taxon>
        <taxon>Pseudomonadati</taxon>
        <taxon>Bacteroidota</taxon>
        <taxon>Flavobacteriia</taxon>
        <taxon>Flavobacteriales</taxon>
        <taxon>Flavobacteriaceae</taxon>
        <taxon>Pseudalgibacter</taxon>
    </lineage>
</organism>
<proteinExistence type="predicted"/>
<dbReference type="PROSITE" id="PS51257">
    <property type="entry name" value="PROKAR_LIPOPROTEIN"/>
    <property type="match status" value="1"/>
</dbReference>
<keyword evidence="1" id="KW-1133">Transmembrane helix</keyword>
<evidence type="ECO:0008006" key="4">
    <source>
        <dbReference type="Google" id="ProtNLM"/>
    </source>
</evidence>
<accession>A0A0P0CQM7</accession>
<reference evidence="2 3" key="1">
    <citation type="submission" date="2015-10" db="EMBL/GenBank/DDBJ databases">
        <authorList>
            <person name="Gilbert D.G."/>
        </authorList>
    </citation>
    <scope>NUCLEOTIDE SEQUENCE [LARGE SCALE GENOMIC DNA]</scope>
    <source>
        <strain evidence="3">HZ-22</strain>
    </source>
</reference>
<dbReference type="Proteomes" id="UP000057981">
    <property type="component" value="Chromosome"/>
</dbReference>
<keyword evidence="1" id="KW-0812">Transmembrane</keyword>
<keyword evidence="1" id="KW-0472">Membrane</keyword>
<dbReference type="KEGG" id="ahz:APS56_08320"/>
<evidence type="ECO:0000313" key="2">
    <source>
        <dbReference type="EMBL" id="ALJ05129.1"/>
    </source>
</evidence>
<dbReference type="EMBL" id="CP012898">
    <property type="protein sequence ID" value="ALJ05129.1"/>
    <property type="molecule type" value="Genomic_DNA"/>
</dbReference>
<gene>
    <name evidence="2" type="ORF">APS56_08320</name>
</gene>
<evidence type="ECO:0000256" key="1">
    <source>
        <dbReference type="SAM" id="Phobius"/>
    </source>
</evidence>
<dbReference type="RefSeq" id="WP_054727105.1">
    <property type="nucleotide sequence ID" value="NZ_CP012898.1"/>
</dbReference>
<keyword evidence="3" id="KW-1185">Reference proteome</keyword>
<dbReference type="AlphaFoldDB" id="A0A0P0CQM7"/>
<name>A0A0P0CQM7_9FLAO</name>
<protein>
    <recommendedName>
        <fullName evidence="4">DUF4142 domain-containing protein</fullName>
    </recommendedName>
</protein>
<evidence type="ECO:0000313" key="3">
    <source>
        <dbReference type="Proteomes" id="UP000057981"/>
    </source>
</evidence>